<dbReference type="InterPro" id="IPR007387">
    <property type="entry name" value="TRAP_DctQ"/>
</dbReference>
<keyword evidence="12" id="KW-1185">Reference proteome</keyword>
<feature type="transmembrane region" description="Helical" evidence="9">
    <location>
        <begin position="100"/>
        <end position="121"/>
    </location>
</feature>
<comment type="function">
    <text evidence="9">Part of the tripartite ATP-independent periplasmic (TRAP) transport system.</text>
</comment>
<evidence type="ECO:0000256" key="3">
    <source>
        <dbReference type="ARBA" id="ARBA00022475"/>
    </source>
</evidence>
<dbReference type="GO" id="GO:0022857">
    <property type="term" value="F:transmembrane transporter activity"/>
    <property type="evidence" value="ECO:0007669"/>
    <property type="project" value="UniProtKB-UniRule"/>
</dbReference>
<feature type="transmembrane region" description="Helical" evidence="9">
    <location>
        <begin position="20"/>
        <end position="39"/>
    </location>
</feature>
<name>A0A1L9NU34_9RHOB</name>
<sequence length="179" mass="19612">MSRIREKPALIALLDRVLTWIALLCGGATLIFMTGFSVWNVLIMRKALNAPVTGAEDLLILSLVVIVALSIPFGARTGAHIEIEVLEARMSVAFAKWSMIVVKLMGFGLLIFMSWRLWHAGGTASKFGETTQQLLISYEPFYYLLAASAAIYALVLLLDIWQLLRSGTVALLSLGNDPS</sequence>
<dbReference type="AlphaFoldDB" id="A0A1L9NU34"/>
<organism evidence="11 12">
    <name type="scientific">Planktotalea frisia</name>
    <dbReference type="NCBI Taxonomy" id="696762"/>
    <lineage>
        <taxon>Bacteria</taxon>
        <taxon>Pseudomonadati</taxon>
        <taxon>Pseudomonadota</taxon>
        <taxon>Alphaproteobacteria</taxon>
        <taxon>Rhodobacterales</taxon>
        <taxon>Paracoccaceae</taxon>
        <taxon>Planktotalea</taxon>
    </lineage>
</organism>
<dbReference type="GO" id="GO:0015740">
    <property type="term" value="P:C4-dicarboxylate transport"/>
    <property type="evidence" value="ECO:0007669"/>
    <property type="project" value="TreeGrafter"/>
</dbReference>
<dbReference type="GO" id="GO:0005886">
    <property type="term" value="C:plasma membrane"/>
    <property type="evidence" value="ECO:0007669"/>
    <property type="project" value="UniProtKB-SubCell"/>
</dbReference>
<comment type="caution">
    <text evidence="11">The sequence shown here is derived from an EMBL/GenBank/DDBJ whole genome shotgun (WGS) entry which is preliminary data.</text>
</comment>
<dbReference type="STRING" id="696762.PFRI_29760"/>
<dbReference type="Proteomes" id="UP000184514">
    <property type="component" value="Unassembled WGS sequence"/>
</dbReference>
<accession>A0A1L9NU34</accession>
<evidence type="ECO:0000313" key="11">
    <source>
        <dbReference type="EMBL" id="OJI92810.1"/>
    </source>
</evidence>
<comment type="similarity">
    <text evidence="8 9">Belongs to the TRAP transporter small permease family.</text>
</comment>
<evidence type="ECO:0000256" key="1">
    <source>
        <dbReference type="ARBA" id="ARBA00004429"/>
    </source>
</evidence>
<feature type="transmembrane region" description="Helical" evidence="9">
    <location>
        <begin position="141"/>
        <end position="161"/>
    </location>
</feature>
<feature type="domain" description="Tripartite ATP-independent periplasmic transporters DctQ component" evidence="10">
    <location>
        <begin position="38"/>
        <end position="165"/>
    </location>
</feature>
<evidence type="ECO:0000256" key="5">
    <source>
        <dbReference type="ARBA" id="ARBA00022692"/>
    </source>
</evidence>
<evidence type="ECO:0000313" key="12">
    <source>
        <dbReference type="Proteomes" id="UP000184514"/>
    </source>
</evidence>
<keyword evidence="7 9" id="KW-0472">Membrane</keyword>
<evidence type="ECO:0000256" key="4">
    <source>
        <dbReference type="ARBA" id="ARBA00022519"/>
    </source>
</evidence>
<dbReference type="PANTHER" id="PTHR35011">
    <property type="entry name" value="2,3-DIKETO-L-GULONATE TRAP TRANSPORTER SMALL PERMEASE PROTEIN YIAM"/>
    <property type="match status" value="1"/>
</dbReference>
<dbReference type="Pfam" id="PF04290">
    <property type="entry name" value="DctQ"/>
    <property type="match status" value="1"/>
</dbReference>
<evidence type="ECO:0000259" key="10">
    <source>
        <dbReference type="Pfam" id="PF04290"/>
    </source>
</evidence>
<dbReference type="InterPro" id="IPR055348">
    <property type="entry name" value="DctQ"/>
</dbReference>
<evidence type="ECO:0000256" key="8">
    <source>
        <dbReference type="ARBA" id="ARBA00038436"/>
    </source>
</evidence>
<keyword evidence="6 9" id="KW-1133">Transmembrane helix</keyword>
<keyword evidence="4 9" id="KW-0997">Cell inner membrane</keyword>
<comment type="subunit">
    <text evidence="9">The complex comprises the extracytoplasmic solute receptor protein and the two transmembrane proteins.</text>
</comment>
<feature type="transmembrane region" description="Helical" evidence="9">
    <location>
        <begin position="59"/>
        <end position="79"/>
    </location>
</feature>
<dbReference type="EMBL" id="MLCB01000166">
    <property type="protein sequence ID" value="OJI92810.1"/>
    <property type="molecule type" value="Genomic_DNA"/>
</dbReference>
<dbReference type="RefSeq" id="WP_072631494.1">
    <property type="nucleotide sequence ID" value="NZ_MLCB01000166.1"/>
</dbReference>
<dbReference type="PANTHER" id="PTHR35011:SF10">
    <property type="entry name" value="TRAP TRANSPORTER SMALL PERMEASE PROTEIN"/>
    <property type="match status" value="1"/>
</dbReference>
<comment type="subcellular location">
    <subcellularLocation>
        <location evidence="1 9">Cell inner membrane</location>
        <topology evidence="1 9">Multi-pass membrane protein</topology>
    </subcellularLocation>
</comment>
<evidence type="ECO:0000256" key="9">
    <source>
        <dbReference type="RuleBase" id="RU369079"/>
    </source>
</evidence>
<proteinExistence type="inferred from homology"/>
<protein>
    <recommendedName>
        <fullName evidence="9">TRAP transporter small permease protein</fullName>
    </recommendedName>
</protein>
<dbReference type="OrthoDB" id="7850764at2"/>
<evidence type="ECO:0000256" key="2">
    <source>
        <dbReference type="ARBA" id="ARBA00022448"/>
    </source>
</evidence>
<keyword evidence="3" id="KW-1003">Cell membrane</keyword>
<evidence type="ECO:0000256" key="7">
    <source>
        <dbReference type="ARBA" id="ARBA00023136"/>
    </source>
</evidence>
<evidence type="ECO:0000256" key="6">
    <source>
        <dbReference type="ARBA" id="ARBA00022989"/>
    </source>
</evidence>
<reference evidence="11 12" key="1">
    <citation type="submission" date="2016-10" db="EMBL/GenBank/DDBJ databases">
        <title>Genome sequence of Planktotalea frisia SH6-1.</title>
        <authorList>
            <person name="Poehlein A."/>
            <person name="Bakenhus I."/>
            <person name="Voget S."/>
            <person name="Brinkhoff T."/>
            <person name="Simon M."/>
        </authorList>
    </citation>
    <scope>NUCLEOTIDE SEQUENCE [LARGE SCALE GENOMIC DNA]</scope>
    <source>
        <strain evidence="11 12">SH6-1</strain>
    </source>
</reference>
<gene>
    <name evidence="11" type="ORF">PFRI_29760</name>
</gene>
<keyword evidence="5 9" id="KW-0812">Transmembrane</keyword>
<keyword evidence="2 9" id="KW-0813">Transport</keyword>